<dbReference type="GO" id="GO:0043138">
    <property type="term" value="F:3'-5' DNA helicase activity"/>
    <property type="evidence" value="ECO:0007669"/>
    <property type="project" value="UniProtKB-EC"/>
</dbReference>
<organism evidence="14 15">
    <name type="scientific">Neomoorella humiferrea</name>
    <dbReference type="NCBI Taxonomy" id="676965"/>
    <lineage>
        <taxon>Bacteria</taxon>
        <taxon>Bacillati</taxon>
        <taxon>Bacillota</taxon>
        <taxon>Clostridia</taxon>
        <taxon>Neomoorellales</taxon>
        <taxon>Neomoorellaceae</taxon>
        <taxon>Neomoorella</taxon>
    </lineage>
</organism>
<protein>
    <recommendedName>
        <fullName evidence="9">DNA 3'-5' helicase</fullName>
        <ecNumber evidence="9">5.6.2.4</ecNumber>
    </recommendedName>
</protein>
<dbReference type="CDD" id="cd19067">
    <property type="entry name" value="PfuEndoQ-like"/>
    <property type="match status" value="1"/>
</dbReference>
<reference evidence="14 15" key="1">
    <citation type="submission" date="2018-03" db="EMBL/GenBank/DDBJ databases">
        <title>Genome sequence of Moorella humiferrea DSM 23265.</title>
        <authorList>
            <person name="Poehlein A."/>
            <person name="Daniel R."/>
        </authorList>
    </citation>
    <scope>NUCLEOTIDE SEQUENCE [LARGE SCALE GENOMIC DNA]</scope>
    <source>
        <strain evidence="14 15">DSM 23265</strain>
    </source>
</reference>
<evidence type="ECO:0000256" key="7">
    <source>
        <dbReference type="ARBA" id="ARBA00023235"/>
    </source>
</evidence>
<dbReference type="Gene3D" id="1.10.486.10">
    <property type="entry name" value="PCRA, domain 4"/>
    <property type="match status" value="1"/>
</dbReference>
<sequence>MLPFIADLHVHSHYSRATSRDATPENYYRWALYKGVTLVGSGDFTHPAWREELKNKLEPAEEGLYRLKEEFCRLVEEEAAAAGHPVVRFEDPIIDENGRPLVRFIITGEISCIYKKGGRTRKVHHLILLPNLEAAEALSRRLEALGGNLQADGRPILGLDSRHLLEVTLEVCPEAVFIPAHIWTPHFSLFGANSGFDGIEECFADLSGHIYAVETGLSSDPPMNWRLSALDHLTLVSNSDAHSPRHLAREANIFTTELSYPAVRRALQERKGNGFLGTLEFFPEEGKYHYDGHRACGVCWAPAQTRAAEGVCPSCGRKVTVGVLHRVEVLADRPEGFRPRDARPYESLVPLPELLASALGVGAASKKVTSLYFDLLRRLGPELMILRRAPLEAVAGAAGPLVAEAVRRMRAGEVERRPGYDGEYGKIILMRPEEREYFNGQAVLFGEAGKNAAAAADGACREGADTTGNKVLAAVEEGKAPVYPAPAPVSGSKEGLPVALSAQPGSLLDGLNEEQRQAVAASGGPVIVLAGPGTGKTRTLVHRLAYLIGVRGVAPGRITAVTFTNKAAAEIRQRVSELLSGYGAAADLTIGTFHGICLDLLRKLLGIPQTPTVLDEIDAGSVLAEVLREMADGPSRQVLRVQRQISLLKSRGLLPASPGVPEDLRPVYKAYQERLAQYGVLDYDDILLRTLDCLEDWKVKNLLDRFDHLLVDEFQDVNPVQYRLVKLWAGSGSNLFVIGDPDQAIYGFRGASNRFFRKLQEDFPTARVFRLTRNYRSTPAILRAAGALIAHNYKTGGGISAETLKFVPQDAGDEGITPEPRALLAVRGDGPPVVHLEVPGETAAGIAIVREIGRLVGGVTMLQAHERKRKVGAAVPADGEGEGFGLADIAVLARTGRQLESLEECFLQEGIPYRLIARESFLEDRAVREVLAFCRCLVAPEDDFHVYRCLSSGLFGKGKRTITLVREASGRWHCTAWQAVERLTAGEGNGADLKVLQAFKKAVTTWRGAMELEPPARLLARWMEDYIPRKTTALDRLLRLAERFNDLGSFLQGIILAEEGDHERWSSNAAQEAVSLMTIHAAKGLEFPVVFIAGVEDGLLPLKERCGAPSEGKDLCGVLPTAGEAALGGEDALAEERRLFYVGLTRARERLILVSSRSRTVAGRKTPSRPSPFLEEIPADCLEMQSWTGKKRSNKEVEAYKQLTLF</sequence>
<dbReference type="EMBL" id="PVXM01000001">
    <property type="protein sequence ID" value="PRR76239.1"/>
    <property type="molecule type" value="Genomic_DNA"/>
</dbReference>
<feature type="binding site" evidence="11">
    <location>
        <begin position="530"/>
        <end position="537"/>
    </location>
    <ligand>
        <name>ATP</name>
        <dbReference type="ChEBI" id="CHEBI:30616"/>
    </ligand>
</feature>
<comment type="similarity">
    <text evidence="1">Belongs to the helicase family. UvrD subfamily.</text>
</comment>
<dbReference type="Gene3D" id="3.40.50.300">
    <property type="entry name" value="P-loop containing nucleotide triphosphate hydrolases"/>
    <property type="match status" value="2"/>
</dbReference>
<dbReference type="InterPro" id="IPR013986">
    <property type="entry name" value="DExx_box_DNA_helicase_dom_sf"/>
</dbReference>
<evidence type="ECO:0000256" key="8">
    <source>
        <dbReference type="ARBA" id="ARBA00034617"/>
    </source>
</evidence>
<gene>
    <name evidence="14" type="primary">pcrA_1</name>
    <name evidence="14" type="ORF">MOHU_00840</name>
</gene>
<dbReference type="PANTHER" id="PTHR11070:SF2">
    <property type="entry name" value="ATP-DEPENDENT DNA HELICASE SRS2"/>
    <property type="match status" value="1"/>
</dbReference>
<dbReference type="SUPFAM" id="SSF89550">
    <property type="entry name" value="PHP domain-like"/>
    <property type="match status" value="1"/>
</dbReference>
<dbReference type="PROSITE" id="PS51217">
    <property type="entry name" value="UVRD_HELICASE_CTER"/>
    <property type="match status" value="1"/>
</dbReference>
<evidence type="ECO:0000256" key="3">
    <source>
        <dbReference type="ARBA" id="ARBA00022801"/>
    </source>
</evidence>
<dbReference type="Proteomes" id="UP000238415">
    <property type="component" value="Unassembled WGS sequence"/>
</dbReference>
<keyword evidence="2 11" id="KW-0547">Nucleotide-binding</keyword>
<keyword evidence="5 11" id="KW-0067">ATP-binding</keyword>
<dbReference type="Gene3D" id="1.10.10.160">
    <property type="match status" value="1"/>
</dbReference>
<dbReference type="EC" id="5.6.2.4" evidence="9"/>
<dbReference type="InterPro" id="IPR000212">
    <property type="entry name" value="DNA_helicase_UvrD/REP"/>
</dbReference>
<keyword evidence="15" id="KW-1185">Reference proteome</keyword>
<evidence type="ECO:0000259" key="13">
    <source>
        <dbReference type="PROSITE" id="PS51217"/>
    </source>
</evidence>
<keyword evidence="4 11" id="KW-0347">Helicase</keyword>
<dbReference type="InterPro" id="IPR027417">
    <property type="entry name" value="P-loop_NTPase"/>
</dbReference>
<dbReference type="Pfam" id="PF13361">
    <property type="entry name" value="UvrD_C"/>
    <property type="match status" value="2"/>
</dbReference>
<dbReference type="PANTHER" id="PTHR11070">
    <property type="entry name" value="UVRD / RECB / PCRA DNA HELICASE FAMILY MEMBER"/>
    <property type="match status" value="1"/>
</dbReference>
<accession>A0A2T0AYZ7</accession>
<proteinExistence type="inferred from homology"/>
<dbReference type="AlphaFoldDB" id="A0A2T0AYZ7"/>
<evidence type="ECO:0000256" key="10">
    <source>
        <dbReference type="ARBA" id="ARBA00048988"/>
    </source>
</evidence>
<dbReference type="Gene3D" id="3.20.20.140">
    <property type="entry name" value="Metal-dependent hydrolases"/>
    <property type="match status" value="1"/>
</dbReference>
<comment type="catalytic activity">
    <reaction evidence="8">
        <text>Couples ATP hydrolysis with the unwinding of duplex DNA by translocating in the 3'-5' direction.</text>
        <dbReference type="EC" id="5.6.2.4"/>
    </reaction>
</comment>
<evidence type="ECO:0000259" key="12">
    <source>
        <dbReference type="PROSITE" id="PS51198"/>
    </source>
</evidence>
<evidence type="ECO:0000256" key="2">
    <source>
        <dbReference type="ARBA" id="ARBA00022741"/>
    </source>
</evidence>
<dbReference type="GO" id="GO:0005524">
    <property type="term" value="F:ATP binding"/>
    <property type="evidence" value="ECO:0007669"/>
    <property type="project" value="UniProtKB-UniRule"/>
</dbReference>
<dbReference type="CDD" id="cd18807">
    <property type="entry name" value="SF1_C_UvrD"/>
    <property type="match status" value="1"/>
</dbReference>
<dbReference type="GO" id="GO:0000725">
    <property type="term" value="P:recombinational repair"/>
    <property type="evidence" value="ECO:0007669"/>
    <property type="project" value="TreeGrafter"/>
</dbReference>
<keyword evidence="6" id="KW-0238">DNA-binding</keyword>
<evidence type="ECO:0000313" key="15">
    <source>
        <dbReference type="Proteomes" id="UP000238415"/>
    </source>
</evidence>
<dbReference type="RefSeq" id="WP_211292823.1">
    <property type="nucleotide sequence ID" value="NZ_CP136419.1"/>
</dbReference>
<dbReference type="CDD" id="cd17932">
    <property type="entry name" value="DEXQc_UvrD"/>
    <property type="match status" value="1"/>
</dbReference>
<dbReference type="InterPro" id="IPR014016">
    <property type="entry name" value="UvrD-like_ATP-bd"/>
</dbReference>
<dbReference type="Pfam" id="PF00580">
    <property type="entry name" value="UvrD-helicase"/>
    <property type="match status" value="1"/>
</dbReference>
<name>A0A2T0AYZ7_9FIRM</name>
<evidence type="ECO:0000256" key="4">
    <source>
        <dbReference type="ARBA" id="ARBA00022806"/>
    </source>
</evidence>
<keyword evidence="3 11" id="KW-0378">Hydrolase</keyword>
<dbReference type="GO" id="GO:0003677">
    <property type="term" value="F:DNA binding"/>
    <property type="evidence" value="ECO:0007669"/>
    <property type="project" value="UniProtKB-KW"/>
</dbReference>
<dbReference type="SUPFAM" id="SSF52540">
    <property type="entry name" value="P-loop containing nucleoside triphosphate hydrolases"/>
    <property type="match status" value="1"/>
</dbReference>
<comment type="caution">
    <text evidence="14">The sequence shown here is derived from an EMBL/GenBank/DDBJ whole genome shotgun (WGS) entry which is preliminary data.</text>
</comment>
<feature type="domain" description="UvrD-like helicase C-terminal" evidence="13">
    <location>
        <begin position="779"/>
        <end position="1084"/>
    </location>
</feature>
<evidence type="ECO:0000256" key="6">
    <source>
        <dbReference type="ARBA" id="ARBA00023125"/>
    </source>
</evidence>
<keyword evidence="7" id="KW-0413">Isomerase</keyword>
<evidence type="ECO:0000256" key="11">
    <source>
        <dbReference type="PROSITE-ProRule" id="PRU00560"/>
    </source>
</evidence>
<comment type="catalytic activity">
    <reaction evidence="10">
        <text>ATP + H2O = ADP + phosphate + H(+)</text>
        <dbReference type="Rhea" id="RHEA:13065"/>
        <dbReference type="ChEBI" id="CHEBI:15377"/>
        <dbReference type="ChEBI" id="CHEBI:15378"/>
        <dbReference type="ChEBI" id="CHEBI:30616"/>
        <dbReference type="ChEBI" id="CHEBI:43474"/>
        <dbReference type="ChEBI" id="CHEBI:456216"/>
        <dbReference type="EC" id="5.6.2.4"/>
    </reaction>
</comment>
<evidence type="ECO:0000256" key="5">
    <source>
        <dbReference type="ARBA" id="ARBA00022840"/>
    </source>
</evidence>
<dbReference type="GO" id="GO:0016887">
    <property type="term" value="F:ATP hydrolysis activity"/>
    <property type="evidence" value="ECO:0007669"/>
    <property type="project" value="RHEA"/>
</dbReference>
<evidence type="ECO:0000256" key="1">
    <source>
        <dbReference type="ARBA" id="ARBA00009922"/>
    </source>
</evidence>
<dbReference type="InterPro" id="IPR014017">
    <property type="entry name" value="DNA_helicase_UvrD-like_C"/>
</dbReference>
<dbReference type="InterPro" id="IPR016195">
    <property type="entry name" value="Pol/histidinol_Pase-like"/>
</dbReference>
<dbReference type="PROSITE" id="PS51198">
    <property type="entry name" value="UVRD_HELICASE_ATP_BIND"/>
    <property type="match status" value="1"/>
</dbReference>
<feature type="domain" description="UvrD-like helicase ATP-binding" evidence="12">
    <location>
        <begin position="509"/>
        <end position="778"/>
    </location>
</feature>
<evidence type="ECO:0000256" key="9">
    <source>
        <dbReference type="ARBA" id="ARBA00034808"/>
    </source>
</evidence>
<evidence type="ECO:0000313" key="14">
    <source>
        <dbReference type="EMBL" id="PRR76239.1"/>
    </source>
</evidence>